<reference evidence="3 4" key="1">
    <citation type="submission" date="2020-08" db="EMBL/GenBank/DDBJ databases">
        <title>Genomic Encyclopedia of Type Strains, Phase III (KMG-III): the genomes of soil and plant-associated and newly described type strains.</title>
        <authorList>
            <person name="Whitman W."/>
        </authorList>
    </citation>
    <scope>NUCLEOTIDE SEQUENCE [LARGE SCALE GENOMIC DNA]</scope>
    <source>
        <strain evidence="3 4">CECT 8840</strain>
    </source>
</reference>
<dbReference type="AlphaFoldDB" id="A0A7W7QGI4"/>
<feature type="region of interest" description="Disordered" evidence="1">
    <location>
        <begin position="37"/>
        <end position="65"/>
    </location>
</feature>
<gene>
    <name evidence="3" type="ORF">FHS44_000191</name>
</gene>
<dbReference type="RefSeq" id="WP_184711933.1">
    <property type="nucleotide sequence ID" value="NZ_JACHJP010000001.1"/>
</dbReference>
<evidence type="ECO:0000313" key="3">
    <source>
        <dbReference type="EMBL" id="MBB4913119.1"/>
    </source>
</evidence>
<evidence type="ECO:0008006" key="5">
    <source>
        <dbReference type="Google" id="ProtNLM"/>
    </source>
</evidence>
<keyword evidence="2" id="KW-0732">Signal</keyword>
<feature type="signal peptide" evidence="2">
    <location>
        <begin position="1"/>
        <end position="30"/>
    </location>
</feature>
<dbReference type="Proteomes" id="UP000552644">
    <property type="component" value="Unassembled WGS sequence"/>
</dbReference>
<proteinExistence type="predicted"/>
<evidence type="ECO:0000256" key="1">
    <source>
        <dbReference type="SAM" id="MobiDB-lite"/>
    </source>
</evidence>
<comment type="caution">
    <text evidence="3">The sequence shown here is derived from an EMBL/GenBank/DDBJ whole genome shotgun (WGS) entry which is preliminary data.</text>
</comment>
<accession>A0A7W7QGI4</accession>
<organism evidence="3 4">
    <name type="scientific">Streptosporangium saharense</name>
    <dbReference type="NCBI Taxonomy" id="1706840"/>
    <lineage>
        <taxon>Bacteria</taxon>
        <taxon>Bacillati</taxon>
        <taxon>Actinomycetota</taxon>
        <taxon>Actinomycetes</taxon>
        <taxon>Streptosporangiales</taxon>
        <taxon>Streptosporangiaceae</taxon>
        <taxon>Streptosporangium</taxon>
    </lineage>
</organism>
<evidence type="ECO:0000313" key="4">
    <source>
        <dbReference type="Proteomes" id="UP000552644"/>
    </source>
</evidence>
<evidence type="ECO:0000256" key="2">
    <source>
        <dbReference type="SAM" id="SignalP"/>
    </source>
</evidence>
<keyword evidence="4" id="KW-1185">Reference proteome</keyword>
<dbReference type="EMBL" id="JACHJP010000001">
    <property type="protein sequence ID" value="MBB4913119.1"/>
    <property type="molecule type" value="Genomic_DNA"/>
</dbReference>
<feature type="chain" id="PRO_5038735113" description="Secreted protein" evidence="2">
    <location>
        <begin position="31"/>
        <end position="179"/>
    </location>
</feature>
<protein>
    <recommendedName>
        <fullName evidence="5">Secreted protein</fullName>
    </recommendedName>
</protein>
<name>A0A7W7QGI4_9ACTN</name>
<sequence>MRSIRRIGALAATIPMALPVVAMLAPAAHADPPISYVGSKASSQSSSSPWATTSTRWSTPPSAVSPDLVSGGPSVVLVSFEAEGRCVAPSGGGACEVAVEVGGQRTRPHVGDGGPDTIWRGSDWGARRLSRTVCVPYQDSLRDLTVKVLARSSPGARFELRNRRLKVERRAQVREDGCS</sequence>